<dbReference type="InterPro" id="IPR027417">
    <property type="entry name" value="P-loop_NTPase"/>
</dbReference>
<dbReference type="RefSeq" id="XP_067690646.1">
    <property type="nucleotide sequence ID" value="XM_067834543.1"/>
</dbReference>
<reference evidence="2 3" key="1">
    <citation type="submission" date="2021-02" db="EMBL/GenBank/DDBJ databases">
        <title>Leishmania (Mundinia) enrietti genome sequencing and assembly.</title>
        <authorList>
            <person name="Almutairi H."/>
            <person name="Gatherer D."/>
        </authorList>
    </citation>
    <scope>NUCLEOTIDE SEQUENCE [LARGE SCALE GENOMIC DNA]</scope>
    <source>
        <strain evidence="2">CUR178</strain>
    </source>
</reference>
<dbReference type="EMBL" id="JAFHKP010000031">
    <property type="protein sequence ID" value="KAG5472123.1"/>
    <property type="molecule type" value="Genomic_DNA"/>
</dbReference>
<dbReference type="GeneID" id="94170053"/>
<gene>
    <name evidence="2" type="ORF">CUR178_02796</name>
</gene>
<organism evidence="2 3">
    <name type="scientific">Leishmania enriettii</name>
    <dbReference type="NCBI Taxonomy" id="5663"/>
    <lineage>
        <taxon>Eukaryota</taxon>
        <taxon>Discoba</taxon>
        <taxon>Euglenozoa</taxon>
        <taxon>Kinetoplastea</taxon>
        <taxon>Metakinetoplastina</taxon>
        <taxon>Trypanosomatida</taxon>
        <taxon>Trypanosomatidae</taxon>
        <taxon>Leishmaniinae</taxon>
        <taxon>Leishmania</taxon>
    </lineage>
</organism>
<evidence type="ECO:0000259" key="1">
    <source>
        <dbReference type="Pfam" id="PF00176"/>
    </source>
</evidence>
<keyword evidence="3" id="KW-1185">Reference proteome</keyword>
<comment type="caution">
    <text evidence="2">The sequence shown here is derived from an EMBL/GenBank/DDBJ whole genome shotgun (WGS) entry which is preliminary data.</text>
</comment>
<proteinExistence type="predicted"/>
<dbReference type="InterPro" id="IPR038718">
    <property type="entry name" value="SNF2-like_sf"/>
</dbReference>
<dbReference type="Proteomes" id="UP000674179">
    <property type="component" value="Chromosome 31"/>
</dbReference>
<dbReference type="AlphaFoldDB" id="A0A836H8P7"/>
<feature type="domain" description="SNF2 N-terminal" evidence="1">
    <location>
        <begin position="9"/>
        <end position="87"/>
    </location>
</feature>
<protein>
    <recommendedName>
        <fullName evidence="1">SNF2 N-terminal domain-containing protein</fullName>
    </recommendedName>
</protein>
<dbReference type="Gene3D" id="3.40.50.10810">
    <property type="entry name" value="Tandem AAA-ATPase domain"/>
    <property type="match status" value="1"/>
</dbReference>
<dbReference type="SUPFAM" id="SSF52540">
    <property type="entry name" value="P-loop containing nucleoside triphosphate hydrolases"/>
    <property type="match status" value="1"/>
</dbReference>
<dbReference type="InterPro" id="IPR000330">
    <property type="entry name" value="SNF2_N"/>
</dbReference>
<dbReference type="OrthoDB" id="265531at2759"/>
<evidence type="ECO:0000313" key="2">
    <source>
        <dbReference type="EMBL" id="KAG5472123.1"/>
    </source>
</evidence>
<evidence type="ECO:0000313" key="3">
    <source>
        <dbReference type="Proteomes" id="UP000674179"/>
    </source>
</evidence>
<name>A0A836H8P7_LEIEN</name>
<dbReference type="KEGG" id="lenr:94170053"/>
<dbReference type="PANTHER" id="PTHR10799">
    <property type="entry name" value="SNF2/RAD54 HELICASE FAMILY"/>
    <property type="match status" value="1"/>
</dbReference>
<accession>A0A836H8P7</accession>
<dbReference type="GO" id="GO:0005524">
    <property type="term" value="F:ATP binding"/>
    <property type="evidence" value="ECO:0007669"/>
    <property type="project" value="InterPro"/>
</dbReference>
<sequence length="106" mass="11947">MTVGGGVLARYESMMDCGALAHLLHGDVTIIDEAHRLKKLNCKLLRTIHDTVSLMRLILRGTPLQNDLTELWKLIEYVGPQLFRDKDADQRNLCEAAAAPSSRREF</sequence>
<dbReference type="Pfam" id="PF00176">
    <property type="entry name" value="SNF2-rel_dom"/>
    <property type="match status" value="1"/>
</dbReference>